<proteinExistence type="predicted"/>
<dbReference type="CDD" id="cd00082">
    <property type="entry name" value="HisKA"/>
    <property type="match status" value="1"/>
</dbReference>
<dbReference type="RefSeq" id="WP_222872445.1">
    <property type="nucleotide sequence ID" value="NZ_CP039704.1"/>
</dbReference>
<evidence type="ECO:0000256" key="2">
    <source>
        <dbReference type="ARBA" id="ARBA00012438"/>
    </source>
</evidence>
<protein>
    <recommendedName>
        <fullName evidence="2">histidine kinase</fullName>
        <ecNumber evidence="2">2.7.13.3</ecNumber>
    </recommendedName>
</protein>
<evidence type="ECO:0000313" key="5">
    <source>
        <dbReference type="Proteomes" id="UP000298714"/>
    </source>
</evidence>
<name>A0A4D7CC36_9SPHN</name>
<dbReference type="InterPro" id="IPR036097">
    <property type="entry name" value="HisK_dim/P_sf"/>
</dbReference>
<keyword evidence="5" id="KW-1185">Reference proteome</keyword>
<dbReference type="SMART" id="SM00388">
    <property type="entry name" value="HisKA"/>
    <property type="match status" value="1"/>
</dbReference>
<evidence type="ECO:0000256" key="1">
    <source>
        <dbReference type="ARBA" id="ARBA00000085"/>
    </source>
</evidence>
<reference evidence="5" key="1">
    <citation type="submission" date="2019-04" db="EMBL/GenBank/DDBJ databases">
        <title>Complete genome sequence of Sphingomonas sp. W1-2-3.</title>
        <authorList>
            <person name="Im W.T."/>
        </authorList>
    </citation>
    <scope>NUCLEOTIDE SEQUENCE [LARGE SCALE GENOMIC DNA]</scope>
    <source>
        <strain evidence="5">W1-2-3</strain>
    </source>
</reference>
<dbReference type="InterPro" id="IPR003661">
    <property type="entry name" value="HisK_dim/P_dom"/>
</dbReference>
<evidence type="ECO:0000313" key="4">
    <source>
        <dbReference type="EMBL" id="QCI79632.1"/>
    </source>
</evidence>
<dbReference type="KEGG" id="hgn:E6W36_09035"/>
<comment type="catalytic activity">
    <reaction evidence="1">
        <text>ATP + protein L-histidine = ADP + protein N-phospho-L-histidine.</text>
        <dbReference type="EC" id="2.7.13.3"/>
    </reaction>
</comment>
<feature type="domain" description="Signal transduction histidine kinase dimerisation/phosphoacceptor" evidence="3">
    <location>
        <begin position="133"/>
        <end position="201"/>
    </location>
</feature>
<gene>
    <name evidence="4" type="ORF">E6W36_09035</name>
</gene>
<dbReference type="EMBL" id="CP039704">
    <property type="protein sequence ID" value="QCI79632.1"/>
    <property type="molecule type" value="Genomic_DNA"/>
</dbReference>
<accession>A0A4D7CC36</accession>
<dbReference type="SUPFAM" id="SSF47384">
    <property type="entry name" value="Homodimeric domain of signal transducing histidine kinase"/>
    <property type="match status" value="1"/>
</dbReference>
<dbReference type="Pfam" id="PF00512">
    <property type="entry name" value="HisKA"/>
    <property type="match status" value="1"/>
</dbReference>
<sequence>MEDIVRAATDWCWETDRQGNFTYLDAPDAALRPDGLNGLAGMNLFDWLPDSPAFDAVRLAYLRHAPFRAQTVHIERGAAAGIWSLAGVPVFEDASGQFQGYRGTAIAVPSELAHRVPSAVASKSPDSGADDDSSVDRMYMLAHELRSPLNAILGFAQMIEREALGAVGDDYRAQAGGILNAGGRLLHLVEEFLEAARTPDSEVAQPCALNAPVFVGDVVDSLSDHARHAGVYLISRVSTAVRTITAEPQGLRRALSRAILKMIDIAGRDQTVIVSAQVEPGDRVRLIVHCPVLAASLEATTESGDFSCICCASRPNGPVPPSRSTRTACRSWRPQAATTRPRRSQKRRLNAAFVAAAFAWRAQALYRAHLLQNESSAWHIAGEG</sequence>
<dbReference type="GO" id="GO:0000155">
    <property type="term" value="F:phosphorelay sensor kinase activity"/>
    <property type="evidence" value="ECO:0007669"/>
    <property type="project" value="InterPro"/>
</dbReference>
<evidence type="ECO:0000259" key="3">
    <source>
        <dbReference type="SMART" id="SM00388"/>
    </source>
</evidence>
<organism evidence="4 5">
    <name type="scientific">Hankyongella ginsenosidimutans</name>
    <dbReference type="NCBI Taxonomy" id="1763828"/>
    <lineage>
        <taxon>Bacteria</taxon>
        <taxon>Pseudomonadati</taxon>
        <taxon>Pseudomonadota</taxon>
        <taxon>Alphaproteobacteria</taxon>
        <taxon>Sphingomonadales</taxon>
        <taxon>Sphingomonadaceae</taxon>
        <taxon>Hankyongella</taxon>
    </lineage>
</organism>
<dbReference type="EC" id="2.7.13.3" evidence="2"/>
<dbReference type="AlphaFoldDB" id="A0A4D7CC36"/>
<dbReference type="Proteomes" id="UP000298714">
    <property type="component" value="Chromosome"/>
</dbReference>
<dbReference type="Gene3D" id="1.10.287.130">
    <property type="match status" value="1"/>
</dbReference>